<evidence type="ECO:0000259" key="6">
    <source>
        <dbReference type="SMART" id="SM00849"/>
    </source>
</evidence>
<dbReference type="InterPro" id="IPR001279">
    <property type="entry name" value="Metallo-B-lactamas"/>
</dbReference>
<dbReference type="Pfam" id="PF00753">
    <property type="entry name" value="Lactamase_B"/>
    <property type="match status" value="1"/>
</dbReference>
<comment type="similarity">
    <text evidence="4">Belongs to the metallo-beta-lactamase superfamily. Type III sulfatase family.</text>
</comment>
<evidence type="ECO:0000313" key="7">
    <source>
        <dbReference type="EMBL" id="HEC07375.1"/>
    </source>
</evidence>
<dbReference type="InterPro" id="IPR036527">
    <property type="entry name" value="SCP2_sterol-bd_dom_sf"/>
</dbReference>
<dbReference type="SUPFAM" id="SSF55718">
    <property type="entry name" value="SCP-like"/>
    <property type="match status" value="1"/>
</dbReference>
<evidence type="ECO:0000256" key="2">
    <source>
        <dbReference type="ARBA" id="ARBA00022801"/>
    </source>
</evidence>
<dbReference type="InterPro" id="IPR036866">
    <property type="entry name" value="RibonucZ/Hydroxyglut_hydro"/>
</dbReference>
<accession>A0A831RZ26</accession>
<organism evidence="7">
    <name type="scientific">Thiolapillus brandeum</name>
    <dbReference type="NCBI Taxonomy" id="1076588"/>
    <lineage>
        <taxon>Bacteria</taxon>
        <taxon>Pseudomonadati</taxon>
        <taxon>Pseudomonadota</taxon>
        <taxon>Gammaproteobacteria</taxon>
        <taxon>Chromatiales</taxon>
        <taxon>Sedimenticolaceae</taxon>
        <taxon>Thiolapillus</taxon>
    </lineage>
</organism>
<feature type="domain" description="Metallo-beta-lactamase" evidence="6">
    <location>
        <begin position="144"/>
        <end position="366"/>
    </location>
</feature>
<evidence type="ECO:0000256" key="1">
    <source>
        <dbReference type="ARBA" id="ARBA00022723"/>
    </source>
</evidence>
<keyword evidence="2" id="KW-0378">Hydrolase</keyword>
<dbReference type="GO" id="GO:0046983">
    <property type="term" value="F:protein dimerization activity"/>
    <property type="evidence" value="ECO:0007669"/>
    <property type="project" value="InterPro"/>
</dbReference>
<keyword evidence="5" id="KW-0732">Signal</keyword>
<dbReference type="CDD" id="cd07710">
    <property type="entry name" value="arylsulfatase_Sdsa1-like_MBL-fold"/>
    <property type="match status" value="1"/>
</dbReference>
<evidence type="ECO:0000256" key="3">
    <source>
        <dbReference type="ARBA" id="ARBA00022833"/>
    </source>
</evidence>
<name>A0A831RZ26_9GAMM</name>
<dbReference type="InterPro" id="IPR029228">
    <property type="entry name" value="Alkyl_sulf_dimr"/>
</dbReference>
<dbReference type="Proteomes" id="UP000886339">
    <property type="component" value="Unassembled WGS sequence"/>
</dbReference>
<dbReference type="EMBL" id="DRLF01000381">
    <property type="protein sequence ID" value="HEC07375.1"/>
    <property type="molecule type" value="Genomic_DNA"/>
</dbReference>
<sequence>MKNIRIMSLALSLGLLIGGAAIAAGGGDVKTDPNAMEGKHFDTKGKLPSKYTVEAQQHQRSILPFEDKRDFEEQKKGFIAAPKYKQIMAEAGNVAWDMGSYEWLLQGKDFDSIHPSLQRQAILNMNYGLYEVIPGIYQVRGYDLANISFIKGDTGWIVFDPLTAKETAAAALKFINEQLGERPVVAVVYSHSHADHFGGVRGVVDEADVRSGKVKVIAPVGFMDHAVAENIYAGNAMNRRMFFQYGVLLPRSPFGHVDQAIGKNTAAGNLGLIPPNVIIKDDIQEMTVDGVRMVFQNTPGTEAPAEMNTWFPDKKAFWAAENITGTIHNIYTLRGALVRDALEWSKQINKALYLFGKDAEVMFASHSWPRWGNDRVQEVMRAQRDTYANLNNGVLHLANQGVTINQIHNVYKVPESLQKQWAVRSYHGSVEHNSRAVINRYLGYWDGNPATLIPLSPEDSAPLYVEMMGGAKPIIAKGRELYESGKYRLAQEILNKLVYAEPKNTEAKDLLADVFEQIGYQQESPSVRNSFLAAAYELRNGIPTGASPKSSGPDMIRAMTTSLWLDFLSVRLDSAKAEGKQFKINLITPDNDEKFVVELSNATLTSIEGFQADDADLTITIDREDLLQTMMGAVSFDDQIKSGKAVLKGDRKPYDELKTLLVHFDLGFEMMPGTAAKHLSPEMRTFQQEEPGASWD</sequence>
<dbReference type="Pfam" id="PF14863">
    <property type="entry name" value="Alkyl_sulf_dimr"/>
    <property type="match status" value="1"/>
</dbReference>
<dbReference type="SUPFAM" id="SSF56281">
    <property type="entry name" value="Metallo-hydrolase/oxidoreductase"/>
    <property type="match status" value="1"/>
</dbReference>
<dbReference type="PANTHER" id="PTHR43223:SF1">
    <property type="entry name" value="ALKYL_ARYL-SULFATASE BDS1"/>
    <property type="match status" value="1"/>
</dbReference>
<dbReference type="Gene3D" id="3.30.1050.10">
    <property type="entry name" value="SCP2 sterol-binding domain"/>
    <property type="match status" value="1"/>
</dbReference>
<proteinExistence type="inferred from homology"/>
<dbReference type="SMART" id="SM00849">
    <property type="entry name" value="Lactamase_B"/>
    <property type="match status" value="1"/>
</dbReference>
<dbReference type="Pfam" id="PF14864">
    <property type="entry name" value="Alkyl_sulf_C"/>
    <property type="match status" value="1"/>
</dbReference>
<comment type="caution">
    <text evidence="7">The sequence shown here is derived from an EMBL/GenBank/DDBJ whole genome shotgun (WGS) entry which is preliminary data.</text>
</comment>
<dbReference type="FunFam" id="3.60.15.30:FF:000001">
    <property type="entry name" value="Alkyl/aryl-sulfatase BDS1"/>
    <property type="match status" value="1"/>
</dbReference>
<dbReference type="GO" id="GO:0018741">
    <property type="term" value="F:linear primary-alkylsulfatase activity"/>
    <property type="evidence" value="ECO:0007669"/>
    <property type="project" value="InterPro"/>
</dbReference>
<dbReference type="InterPro" id="IPR052195">
    <property type="entry name" value="Bact_Alkyl/Aryl-Sulfatase"/>
</dbReference>
<dbReference type="Gene3D" id="3.60.15.30">
    <property type="entry name" value="Metallo-beta-lactamase domain"/>
    <property type="match status" value="1"/>
</dbReference>
<dbReference type="AlphaFoldDB" id="A0A831RZ26"/>
<feature type="signal peptide" evidence="5">
    <location>
        <begin position="1"/>
        <end position="23"/>
    </location>
</feature>
<evidence type="ECO:0000256" key="4">
    <source>
        <dbReference type="ARBA" id="ARBA00033751"/>
    </source>
</evidence>
<feature type="chain" id="PRO_5033023701" evidence="5">
    <location>
        <begin position="24"/>
        <end position="696"/>
    </location>
</feature>
<reference evidence="7" key="1">
    <citation type="journal article" date="2020" name="mSystems">
        <title>Genome- and Community-Level Interaction Insights into Carbon Utilization and Element Cycling Functions of Hydrothermarchaeota in Hydrothermal Sediment.</title>
        <authorList>
            <person name="Zhou Z."/>
            <person name="Liu Y."/>
            <person name="Xu W."/>
            <person name="Pan J."/>
            <person name="Luo Z.H."/>
            <person name="Li M."/>
        </authorList>
    </citation>
    <scope>NUCLEOTIDE SEQUENCE [LARGE SCALE GENOMIC DNA]</scope>
    <source>
        <strain evidence="7">HyVt-458</strain>
    </source>
</reference>
<dbReference type="PANTHER" id="PTHR43223">
    <property type="entry name" value="ALKYL/ARYL-SULFATASE"/>
    <property type="match status" value="1"/>
</dbReference>
<dbReference type="InterPro" id="IPR038536">
    <property type="entry name" value="Alkyl/aryl-sulf_dimr_sf"/>
</dbReference>
<gene>
    <name evidence="7" type="ORF">ENJ12_11010</name>
</gene>
<dbReference type="GO" id="GO:0018909">
    <property type="term" value="P:dodecyl sulfate metabolic process"/>
    <property type="evidence" value="ECO:0007669"/>
    <property type="project" value="InterPro"/>
</dbReference>
<keyword evidence="3" id="KW-0862">Zinc</keyword>
<dbReference type="Gene3D" id="1.25.40.880">
    <property type="entry name" value="Alkyl sulfatase, dimerisation domain"/>
    <property type="match status" value="1"/>
</dbReference>
<protein>
    <submittedName>
        <fullName evidence="7">MBL fold metallo-hydrolase</fullName>
    </submittedName>
</protein>
<dbReference type="GO" id="GO:0046872">
    <property type="term" value="F:metal ion binding"/>
    <property type="evidence" value="ECO:0007669"/>
    <property type="project" value="UniProtKB-KW"/>
</dbReference>
<dbReference type="GO" id="GO:0030288">
    <property type="term" value="C:outer membrane-bounded periplasmic space"/>
    <property type="evidence" value="ECO:0007669"/>
    <property type="project" value="TreeGrafter"/>
</dbReference>
<keyword evidence="1" id="KW-0479">Metal-binding</keyword>
<dbReference type="InterPro" id="IPR029229">
    <property type="entry name" value="Alkyl_sulf_C"/>
</dbReference>
<dbReference type="InterPro" id="IPR044097">
    <property type="entry name" value="Bds1/SdsA1_MBL-fold"/>
</dbReference>
<evidence type="ECO:0000256" key="5">
    <source>
        <dbReference type="SAM" id="SignalP"/>
    </source>
</evidence>